<dbReference type="AlphaFoldDB" id="A0A814H7Q6"/>
<dbReference type="GO" id="GO:0036503">
    <property type="term" value="P:ERAD pathway"/>
    <property type="evidence" value="ECO:0007669"/>
    <property type="project" value="TreeGrafter"/>
</dbReference>
<dbReference type="PANTHER" id="PTHR12555:SF13">
    <property type="entry name" value="UBIQUITIN RECOGNITION FACTOR IN ER-ASSOCIATED DEGRADATION PROTEIN 1"/>
    <property type="match status" value="1"/>
</dbReference>
<dbReference type="EMBL" id="CAJOBH010000299">
    <property type="protein sequence ID" value="CAF3779401.1"/>
    <property type="molecule type" value="Genomic_DNA"/>
</dbReference>
<dbReference type="EMBL" id="CAJOBF010001840">
    <property type="protein sequence ID" value="CAF3988310.1"/>
    <property type="molecule type" value="Genomic_DNA"/>
</dbReference>
<dbReference type="Proteomes" id="UP000663866">
    <property type="component" value="Unassembled WGS sequence"/>
</dbReference>
<dbReference type="InterPro" id="IPR042299">
    <property type="entry name" value="Ufd1-like_Nn"/>
</dbReference>
<feature type="domain" description="Ubiquitin fusion degradation protein UFD1 N-terminal subdomain 1" evidence="4">
    <location>
        <begin position="26"/>
        <end position="118"/>
    </location>
</feature>
<dbReference type="GO" id="GO:0006511">
    <property type="term" value="P:ubiquitin-dependent protein catabolic process"/>
    <property type="evidence" value="ECO:0007669"/>
    <property type="project" value="InterPro"/>
</dbReference>
<evidence type="ECO:0000313" key="12">
    <source>
        <dbReference type="Proteomes" id="UP000663855"/>
    </source>
</evidence>
<dbReference type="EMBL" id="CAJNOW010000007">
    <property type="protein sequence ID" value="CAF1204854.1"/>
    <property type="molecule type" value="Genomic_DNA"/>
</dbReference>
<evidence type="ECO:0000313" key="9">
    <source>
        <dbReference type="EMBL" id="CAF3792349.1"/>
    </source>
</evidence>
<feature type="region of interest" description="Disordered" evidence="3">
    <location>
        <begin position="204"/>
        <end position="256"/>
    </location>
</feature>
<dbReference type="EMBL" id="CAJOBJ010000077">
    <property type="protein sequence ID" value="CAF3792349.1"/>
    <property type="molecule type" value="Genomic_DNA"/>
</dbReference>
<evidence type="ECO:0000313" key="11">
    <source>
        <dbReference type="EMBL" id="CAF4076703.1"/>
    </source>
</evidence>
<organism evidence="6 12">
    <name type="scientific">Rotaria magnacalcarata</name>
    <dbReference type="NCBI Taxonomy" id="392030"/>
    <lineage>
        <taxon>Eukaryota</taxon>
        <taxon>Metazoa</taxon>
        <taxon>Spiralia</taxon>
        <taxon>Gnathifera</taxon>
        <taxon>Rotifera</taxon>
        <taxon>Eurotatoria</taxon>
        <taxon>Bdelloidea</taxon>
        <taxon>Philodinida</taxon>
        <taxon>Philodinidae</taxon>
        <taxon>Rotaria</taxon>
    </lineage>
</organism>
<accession>A0A814H7Q6</accession>
<dbReference type="OrthoDB" id="422728at2759"/>
<gene>
    <name evidence="8" type="ORF">BYL167_LOCUS1856</name>
    <name evidence="6" type="ORF">CJN711_LOCUS2637</name>
    <name evidence="9" type="ORF">GIL414_LOCUS618</name>
    <name evidence="7" type="ORF">KQP761_LOCUS39</name>
    <name evidence="11" type="ORF">OVN521_LOCUS19520</name>
    <name evidence="10" type="ORF">UXM345_LOCUS15453</name>
</gene>
<evidence type="ECO:0000313" key="6">
    <source>
        <dbReference type="EMBL" id="CAF1006963.1"/>
    </source>
</evidence>
<comment type="similarity">
    <text evidence="1">Belongs to the UFD1 family.</text>
</comment>
<evidence type="ECO:0000259" key="4">
    <source>
        <dbReference type="Pfam" id="PF03152"/>
    </source>
</evidence>
<dbReference type="Proteomes" id="UP000663834">
    <property type="component" value="Unassembled WGS sequence"/>
</dbReference>
<evidence type="ECO:0000313" key="10">
    <source>
        <dbReference type="EMBL" id="CAF3988310.1"/>
    </source>
</evidence>
<dbReference type="InterPro" id="IPR055418">
    <property type="entry name" value="UFD1_N2"/>
</dbReference>
<dbReference type="PANTHER" id="PTHR12555">
    <property type="entry name" value="UBIQUITIN FUSION DEGRADATON PROTEIN 1"/>
    <property type="match status" value="1"/>
</dbReference>
<dbReference type="FunFam" id="3.10.330.10:FF:000002">
    <property type="entry name" value="ubiquitin fusion degradation protein 1 homolog"/>
    <property type="match status" value="1"/>
</dbReference>
<evidence type="ECO:0000256" key="3">
    <source>
        <dbReference type="SAM" id="MobiDB-lite"/>
    </source>
</evidence>
<evidence type="ECO:0000313" key="13">
    <source>
        <dbReference type="Proteomes" id="UP000663866"/>
    </source>
</evidence>
<dbReference type="Gene3D" id="2.40.40.50">
    <property type="entry name" value="Ubiquitin fusion degradation protein UFD1, N-terminal domain"/>
    <property type="match status" value="1"/>
</dbReference>
<sequence>MAATSTESRMSLDESDGVLDDNQFYAVYKCYSPAFLTDHDPVNIEKGGKILLPQPALEHLVEKTNIMLFKLKNPKNNRLTHCGVLEFVLSEEPICYLPCWMMSHLQLSDGDELSIESVLSLPMATFVRFQPQSKDFLDISNPRAVLEHVLRNFSCLTKGDMVPIDYLDRKYELSVLELKPSNAVSIIECDMEVDFAPSIDYMEEKKSSTQTATNDEQGNRNSATFRPFSGQGTRLSGKVKVNDNEQKTNAEGTQKRGVPNYDYKYGLLKFPRTLLGSIHNDINEILDRNSSTTFQPFIGEGKVLRQPRNQKPN</sequence>
<dbReference type="Proteomes" id="UP000663842">
    <property type="component" value="Unassembled WGS sequence"/>
</dbReference>
<keyword evidence="13" id="KW-1185">Reference proteome</keyword>
<evidence type="ECO:0000256" key="1">
    <source>
        <dbReference type="ARBA" id="ARBA00006043"/>
    </source>
</evidence>
<feature type="compositionally biased region" description="Polar residues" evidence="3">
    <location>
        <begin position="208"/>
        <end position="234"/>
    </location>
</feature>
<dbReference type="GO" id="GO:0031593">
    <property type="term" value="F:polyubiquitin modification-dependent protein binding"/>
    <property type="evidence" value="ECO:0007669"/>
    <property type="project" value="TreeGrafter"/>
</dbReference>
<dbReference type="InterPro" id="IPR004854">
    <property type="entry name" value="Ufd1-like"/>
</dbReference>
<evidence type="ECO:0000259" key="5">
    <source>
        <dbReference type="Pfam" id="PF24842"/>
    </source>
</evidence>
<dbReference type="InterPro" id="IPR055417">
    <property type="entry name" value="UFD1_N1"/>
</dbReference>
<protein>
    <recommendedName>
        <fullName evidence="14">Ubiquitin fusion degradaton protein</fullName>
    </recommendedName>
</protein>
<dbReference type="Gene3D" id="3.10.330.10">
    <property type="match status" value="1"/>
</dbReference>
<dbReference type="Pfam" id="PF03152">
    <property type="entry name" value="UFD1_N1"/>
    <property type="match status" value="1"/>
</dbReference>
<name>A0A814H7Q6_9BILA</name>
<evidence type="ECO:0000313" key="8">
    <source>
        <dbReference type="EMBL" id="CAF3779401.1"/>
    </source>
</evidence>
<keyword evidence="2" id="KW-0833">Ubl conjugation pathway</keyword>
<dbReference type="EMBL" id="CAJOBG010003701">
    <property type="protein sequence ID" value="CAF4076703.1"/>
    <property type="molecule type" value="Genomic_DNA"/>
</dbReference>
<dbReference type="Pfam" id="PF24842">
    <property type="entry name" value="UFD1_N2"/>
    <property type="match status" value="1"/>
</dbReference>
<dbReference type="GO" id="GO:0034098">
    <property type="term" value="C:VCP-NPL4-UFD1 AAA ATPase complex"/>
    <property type="evidence" value="ECO:0007669"/>
    <property type="project" value="TreeGrafter"/>
</dbReference>
<comment type="caution">
    <text evidence="6">The sequence shown here is derived from an EMBL/GenBank/DDBJ whole genome shotgun (WGS) entry which is preliminary data.</text>
</comment>
<reference evidence="6" key="1">
    <citation type="submission" date="2021-02" db="EMBL/GenBank/DDBJ databases">
        <authorList>
            <person name="Nowell W R."/>
        </authorList>
    </citation>
    <scope>NUCLEOTIDE SEQUENCE</scope>
</reference>
<evidence type="ECO:0000313" key="7">
    <source>
        <dbReference type="EMBL" id="CAF1204854.1"/>
    </source>
</evidence>
<dbReference type="EMBL" id="CAJNOV010000160">
    <property type="protein sequence ID" value="CAF1006963.1"/>
    <property type="molecule type" value="Genomic_DNA"/>
</dbReference>
<proteinExistence type="inferred from homology"/>
<dbReference type="Proteomes" id="UP000681967">
    <property type="component" value="Unassembled WGS sequence"/>
</dbReference>
<evidence type="ECO:0000256" key="2">
    <source>
        <dbReference type="ARBA" id="ARBA00022786"/>
    </source>
</evidence>
<evidence type="ECO:0008006" key="14">
    <source>
        <dbReference type="Google" id="ProtNLM"/>
    </source>
</evidence>
<dbReference type="Proteomes" id="UP000663855">
    <property type="component" value="Unassembled WGS sequence"/>
</dbReference>
<feature type="domain" description="Ubiquitin fusion degradation protein UFD1 N-terminal subdomain 2" evidence="5">
    <location>
        <begin position="124"/>
        <end position="197"/>
    </location>
</feature>
<dbReference type="Proteomes" id="UP000681720">
    <property type="component" value="Unassembled WGS sequence"/>
</dbReference>